<dbReference type="HAMAP" id="MF_01600">
    <property type="entry name" value="UPF0182"/>
    <property type="match status" value="1"/>
</dbReference>
<dbReference type="Pfam" id="PF03699">
    <property type="entry name" value="UPF0182"/>
    <property type="match status" value="1"/>
</dbReference>
<evidence type="ECO:0000256" key="1">
    <source>
        <dbReference type="ARBA" id="ARBA00022475"/>
    </source>
</evidence>
<feature type="transmembrane region" description="Helical" evidence="6">
    <location>
        <begin position="112"/>
        <end position="138"/>
    </location>
</feature>
<sequence length="956" mass="103661">MTQATAAPLGRPRISPATIALVILVGIGAILFSVADLYTNVLWFDQLGFLSVLTSQIFAQSALFAAGAVSFALITGVSLWLAYRFRPVYIRFPDESSPFEQYRQLLEQLRRVVMIGVPLGLGVLAGLAVAPSWGIVLSYLNRTPFGETDPQFGLDISFYIFDLPFLVGLVGFLSGAFLISLLLTAGVHIIYGSIKFNGRETFVSKAARIQIGLLAFLYLLVQGASLWLDQYLTMTSSSGLFTGATYSDVYAAIPGLQILALISVVVALLFLVAAFVGKWRLPVIATGLMVVSSLILGGLFPWAIQTFQVVPNERTLEAPYIDRNLSATRAAYGIDDVLNVEYNATTDATPGALREDAETTASIRIIDPALVSSSFRQLEQFRQYYNFPNLLDVGRYNVDGVVQDTVLAVRELNQAGLGDSQSWYNNTIVYTHGYGVVAAYGNQRTVDGQPVFMQSGIPTTGKLGTYEPRVYFGENSPAYSIVGAPEGAEPLELDFPAGEGENDQTYNTFSGDGGPMISGIIPRLAYALKFQSEQILLSDAITSESQILYDRDPRQRVAAVAPFLELDSDVYPAVVDGELLWIVDGYTTSNNYPYSRSEELAQIVSDSNSPGVFLRGQVNYIRNSVKATVNAYDGKVTLYEWDEKDPILKTWMKVFPDTIQPLSSMSGELLSHVRYPADLFKVQRALLGSYHVDEAGAFYSQQDAWMTPNDPVGGQGIGTLQPPYYLTMQVPGTDSPEFSIYSTFIPRSTGESSRNVLTGYLVANANAGSEDGKKSGEYGRLTLLTLPKSTIVPGPGQVQNNFNADSEVSKLLNILRQGSTRVLNGNLLTLPVGGGLLYVQPVYIQSTGETSFPLLQKILVAFGDQIAFEDTLDQALTSLFGSSGMNPTPTPTDPDAGPTEPGTDVPVSPNLELALQQALEAIQEKEAAMAIGDWTAFGKAEEKLKRAIQAALDAGK</sequence>
<feature type="region of interest" description="Disordered" evidence="5">
    <location>
        <begin position="879"/>
        <end position="908"/>
    </location>
</feature>
<dbReference type="AlphaFoldDB" id="A0A6J6HS05"/>
<feature type="compositionally biased region" description="Low complexity" evidence="5">
    <location>
        <begin position="893"/>
        <end position="904"/>
    </location>
</feature>
<feature type="transmembrane region" description="Helical" evidence="6">
    <location>
        <begin position="19"/>
        <end position="38"/>
    </location>
</feature>
<organism evidence="7">
    <name type="scientific">freshwater metagenome</name>
    <dbReference type="NCBI Taxonomy" id="449393"/>
    <lineage>
        <taxon>unclassified sequences</taxon>
        <taxon>metagenomes</taxon>
        <taxon>ecological metagenomes</taxon>
    </lineage>
</organism>
<protein>
    <submittedName>
        <fullName evidence="7">Unannotated protein</fullName>
    </submittedName>
</protein>
<accession>A0A6J6HS05</accession>
<keyword evidence="1" id="KW-1003">Cell membrane</keyword>
<proteinExistence type="inferred from homology"/>
<evidence type="ECO:0000256" key="2">
    <source>
        <dbReference type="ARBA" id="ARBA00022692"/>
    </source>
</evidence>
<evidence type="ECO:0000313" key="7">
    <source>
        <dbReference type="EMBL" id="CAB4615697.1"/>
    </source>
</evidence>
<dbReference type="InterPro" id="IPR005372">
    <property type="entry name" value="UPF0182"/>
</dbReference>
<evidence type="ECO:0000256" key="4">
    <source>
        <dbReference type="ARBA" id="ARBA00023136"/>
    </source>
</evidence>
<evidence type="ECO:0000256" key="6">
    <source>
        <dbReference type="SAM" id="Phobius"/>
    </source>
</evidence>
<evidence type="ECO:0000256" key="5">
    <source>
        <dbReference type="SAM" id="MobiDB-lite"/>
    </source>
</evidence>
<evidence type="ECO:0000256" key="3">
    <source>
        <dbReference type="ARBA" id="ARBA00022989"/>
    </source>
</evidence>
<feature type="transmembrane region" description="Helical" evidence="6">
    <location>
        <begin position="249"/>
        <end position="276"/>
    </location>
</feature>
<feature type="transmembrane region" description="Helical" evidence="6">
    <location>
        <begin position="158"/>
        <end position="191"/>
    </location>
</feature>
<dbReference type="PANTHER" id="PTHR39344">
    <property type="entry name" value="UPF0182 PROTEIN SLL1060"/>
    <property type="match status" value="1"/>
</dbReference>
<keyword evidence="3 6" id="KW-1133">Transmembrane helix</keyword>
<gene>
    <name evidence="7" type="ORF">UFOPK1931_00156</name>
</gene>
<keyword evidence="2 6" id="KW-0812">Transmembrane</keyword>
<feature type="transmembrane region" description="Helical" evidence="6">
    <location>
        <begin position="211"/>
        <end position="229"/>
    </location>
</feature>
<feature type="transmembrane region" description="Helical" evidence="6">
    <location>
        <begin position="283"/>
        <end position="304"/>
    </location>
</feature>
<dbReference type="EMBL" id="CAEZVE010000013">
    <property type="protein sequence ID" value="CAB4615697.1"/>
    <property type="molecule type" value="Genomic_DNA"/>
</dbReference>
<name>A0A6J6HS05_9ZZZZ</name>
<keyword evidence="4 6" id="KW-0472">Membrane</keyword>
<dbReference type="GO" id="GO:0016020">
    <property type="term" value="C:membrane"/>
    <property type="evidence" value="ECO:0007669"/>
    <property type="project" value="InterPro"/>
</dbReference>
<feature type="transmembrane region" description="Helical" evidence="6">
    <location>
        <begin position="58"/>
        <end position="83"/>
    </location>
</feature>
<reference evidence="7" key="1">
    <citation type="submission" date="2020-05" db="EMBL/GenBank/DDBJ databases">
        <authorList>
            <person name="Chiriac C."/>
            <person name="Salcher M."/>
            <person name="Ghai R."/>
            <person name="Kavagutti S V."/>
        </authorList>
    </citation>
    <scope>NUCLEOTIDE SEQUENCE</scope>
</reference>
<dbReference type="GO" id="GO:0005576">
    <property type="term" value="C:extracellular region"/>
    <property type="evidence" value="ECO:0007669"/>
    <property type="project" value="TreeGrafter"/>
</dbReference>
<dbReference type="PANTHER" id="PTHR39344:SF1">
    <property type="entry name" value="UPF0182 PROTEIN SLL1060"/>
    <property type="match status" value="1"/>
</dbReference>